<evidence type="ECO:0000256" key="8">
    <source>
        <dbReference type="ARBA" id="ARBA00022989"/>
    </source>
</evidence>
<keyword evidence="6 12" id="KW-0812">Transmembrane</keyword>
<dbReference type="GO" id="GO:0015078">
    <property type="term" value="F:proton transmembrane transporter activity"/>
    <property type="evidence" value="ECO:0007669"/>
    <property type="project" value="InterPro"/>
</dbReference>
<evidence type="ECO:0000256" key="1">
    <source>
        <dbReference type="ARBA" id="ARBA00004304"/>
    </source>
</evidence>
<evidence type="ECO:0000256" key="6">
    <source>
        <dbReference type="ARBA" id="ARBA00022692"/>
    </source>
</evidence>
<keyword evidence="9 12" id="KW-0406">Ion transport</keyword>
<comment type="subcellular location">
    <subcellularLocation>
        <location evidence="1 12">Mitochondrion membrane</location>
        <topology evidence="1 12">Single-pass membrane protein</topology>
    </subcellularLocation>
</comment>
<protein>
    <recommendedName>
        <fullName evidence="12">ATP synthase complex subunit 8</fullName>
    </recommendedName>
</protein>
<dbReference type="GO" id="GO:0031966">
    <property type="term" value="C:mitochondrial membrane"/>
    <property type="evidence" value="ECO:0007669"/>
    <property type="project" value="UniProtKB-SubCell"/>
</dbReference>
<organism evidence="14">
    <name type="scientific">Sphenarium purpurascens</name>
    <dbReference type="NCBI Taxonomy" id="1603978"/>
    <lineage>
        <taxon>Eukaryota</taxon>
        <taxon>Metazoa</taxon>
        <taxon>Ecdysozoa</taxon>
        <taxon>Arthropoda</taxon>
        <taxon>Hexapoda</taxon>
        <taxon>Insecta</taxon>
        <taxon>Pterygota</taxon>
        <taxon>Neoptera</taxon>
        <taxon>Polyneoptera</taxon>
        <taxon>Orthoptera</taxon>
        <taxon>Caelifera</taxon>
        <taxon>Acrididea</taxon>
        <taxon>Acridomorpha</taxon>
        <taxon>Pyrgomorphoidea</taxon>
        <taxon>Pyrgomorphidae</taxon>
        <taxon>Pyrgomorphinae</taxon>
        <taxon>Sphenarium</taxon>
    </lineage>
</organism>
<dbReference type="Pfam" id="PF00895">
    <property type="entry name" value="ATP-synt_8"/>
    <property type="match status" value="1"/>
</dbReference>
<comment type="similarity">
    <text evidence="2 12">Belongs to the ATPase protein 8 family.</text>
</comment>
<evidence type="ECO:0000256" key="11">
    <source>
        <dbReference type="ARBA" id="ARBA00023136"/>
    </source>
</evidence>
<evidence type="ECO:0000256" key="13">
    <source>
        <dbReference type="SAM" id="Phobius"/>
    </source>
</evidence>
<geneLocation type="mitochondrion" evidence="14"/>
<keyword evidence="10 12" id="KW-0496">Mitochondrion</keyword>
<dbReference type="GO" id="GO:0015986">
    <property type="term" value="P:proton motive force-driven ATP synthesis"/>
    <property type="evidence" value="ECO:0007669"/>
    <property type="project" value="InterPro"/>
</dbReference>
<evidence type="ECO:0000256" key="4">
    <source>
        <dbReference type="ARBA" id="ARBA00022448"/>
    </source>
</evidence>
<evidence type="ECO:0000256" key="9">
    <source>
        <dbReference type="ARBA" id="ARBA00023065"/>
    </source>
</evidence>
<keyword evidence="8 13" id="KW-1133">Transmembrane helix</keyword>
<keyword evidence="11 13" id="KW-0472">Membrane</keyword>
<evidence type="ECO:0000256" key="12">
    <source>
        <dbReference type="RuleBase" id="RU003661"/>
    </source>
</evidence>
<feature type="transmembrane region" description="Helical" evidence="13">
    <location>
        <begin position="6"/>
        <end position="31"/>
    </location>
</feature>
<reference evidence="14" key="1">
    <citation type="journal article" date="2019" name="Mol. Phylogenet. Evol.">
        <title>On the origin of the New World Pyrgomorphidae (Insecta: Orthoptera).</title>
        <authorList>
            <person name="Marino-Perez R."/>
            <person name="Song H."/>
        </authorList>
    </citation>
    <scope>NUCLEOTIDE SEQUENCE</scope>
    <source>
        <tissue evidence="14">Femur muscle</tissue>
    </source>
</reference>
<evidence type="ECO:0000313" key="14">
    <source>
        <dbReference type="EMBL" id="QDP18104.1"/>
    </source>
</evidence>
<evidence type="ECO:0000256" key="2">
    <source>
        <dbReference type="ARBA" id="ARBA00008892"/>
    </source>
</evidence>
<gene>
    <name evidence="14" type="primary">atp8</name>
</gene>
<dbReference type="EMBL" id="MK514107">
    <property type="protein sequence ID" value="QDP18104.1"/>
    <property type="molecule type" value="Genomic_DNA"/>
</dbReference>
<dbReference type="AlphaFoldDB" id="A0A516IMW3"/>
<comment type="subunit">
    <text evidence="3">F-type ATPases have 2 components, CF(1) - the catalytic core - and CF(0) - the membrane proton channel.</text>
</comment>
<dbReference type="InterPro" id="IPR001421">
    <property type="entry name" value="ATP8_metazoa"/>
</dbReference>
<name>A0A516IMW3_9ORTH</name>
<evidence type="ECO:0000256" key="5">
    <source>
        <dbReference type="ARBA" id="ARBA00022547"/>
    </source>
</evidence>
<keyword evidence="7 12" id="KW-0375">Hydrogen ion transport</keyword>
<evidence type="ECO:0000256" key="10">
    <source>
        <dbReference type="ARBA" id="ARBA00023128"/>
    </source>
</evidence>
<keyword evidence="4 12" id="KW-0813">Transport</keyword>
<dbReference type="GO" id="GO:0045259">
    <property type="term" value="C:proton-transporting ATP synthase complex"/>
    <property type="evidence" value="ECO:0007669"/>
    <property type="project" value="UniProtKB-KW"/>
</dbReference>
<sequence length="53" mass="6603">MPQMSPLMWFSLFILFSMALIMFNQMIFFSFKVNKILFNKKESNKNYQLNWKW</sequence>
<keyword evidence="5 12" id="KW-0138">CF(0)</keyword>
<accession>A0A516IMW3</accession>
<evidence type="ECO:0000256" key="7">
    <source>
        <dbReference type="ARBA" id="ARBA00022781"/>
    </source>
</evidence>
<evidence type="ECO:0000256" key="3">
    <source>
        <dbReference type="ARBA" id="ARBA00011291"/>
    </source>
</evidence>
<proteinExistence type="inferred from homology"/>